<sequence>MNTEWETPDYIFEPLQKEFDLDLDVCASHENAKLPNYFTKGDDGLVQQWGSHRVWCNPPYGRGLIEPWVKRAYCRAGIAVLLLPAWTDRKWFQHFVWREEGPRPGVRVRFLGKRIMFLEGGVPAETTGTFGSMVVIFEE</sequence>
<dbReference type="AlphaFoldDB" id="A0A0F9MA63"/>
<dbReference type="InterPro" id="IPR008593">
    <property type="entry name" value="Dam_MeTrfase"/>
</dbReference>
<evidence type="ECO:0008006" key="2">
    <source>
        <dbReference type="Google" id="ProtNLM"/>
    </source>
</evidence>
<reference evidence="1" key="1">
    <citation type="journal article" date="2015" name="Nature">
        <title>Complex archaea that bridge the gap between prokaryotes and eukaryotes.</title>
        <authorList>
            <person name="Spang A."/>
            <person name="Saw J.H."/>
            <person name="Jorgensen S.L."/>
            <person name="Zaremba-Niedzwiedzka K."/>
            <person name="Martijn J."/>
            <person name="Lind A.E."/>
            <person name="van Eijk R."/>
            <person name="Schleper C."/>
            <person name="Guy L."/>
            <person name="Ettema T.J."/>
        </authorList>
    </citation>
    <scope>NUCLEOTIDE SEQUENCE</scope>
</reference>
<dbReference type="GO" id="GO:0009007">
    <property type="term" value="F:site-specific DNA-methyltransferase (adenine-specific) activity"/>
    <property type="evidence" value="ECO:0007669"/>
    <property type="project" value="InterPro"/>
</dbReference>
<organism evidence="1">
    <name type="scientific">marine sediment metagenome</name>
    <dbReference type="NCBI Taxonomy" id="412755"/>
    <lineage>
        <taxon>unclassified sequences</taxon>
        <taxon>metagenomes</taxon>
        <taxon>ecological metagenomes</taxon>
    </lineage>
</organism>
<protein>
    <recommendedName>
        <fullName evidence="2">DNA N-6-adenine-methyltransferase (Dam)</fullName>
    </recommendedName>
</protein>
<evidence type="ECO:0000313" key="1">
    <source>
        <dbReference type="EMBL" id="KKN04285.1"/>
    </source>
</evidence>
<gene>
    <name evidence="1" type="ORF">LCGC14_1098880</name>
</gene>
<dbReference type="Pfam" id="PF05869">
    <property type="entry name" value="Dam"/>
    <property type="match status" value="1"/>
</dbReference>
<dbReference type="EMBL" id="LAZR01004937">
    <property type="protein sequence ID" value="KKN04285.1"/>
    <property type="molecule type" value="Genomic_DNA"/>
</dbReference>
<name>A0A0F9MA63_9ZZZZ</name>
<accession>A0A0F9MA63</accession>
<dbReference type="GO" id="GO:0009307">
    <property type="term" value="P:DNA restriction-modification system"/>
    <property type="evidence" value="ECO:0007669"/>
    <property type="project" value="InterPro"/>
</dbReference>
<dbReference type="GO" id="GO:0003677">
    <property type="term" value="F:DNA binding"/>
    <property type="evidence" value="ECO:0007669"/>
    <property type="project" value="InterPro"/>
</dbReference>
<comment type="caution">
    <text evidence="1">The sequence shown here is derived from an EMBL/GenBank/DDBJ whole genome shotgun (WGS) entry which is preliminary data.</text>
</comment>
<proteinExistence type="predicted"/>